<protein>
    <submittedName>
        <fullName evidence="1">Uncharacterized protein</fullName>
    </submittedName>
</protein>
<evidence type="ECO:0000313" key="1">
    <source>
        <dbReference type="EMBL" id="MBC2601444.1"/>
    </source>
</evidence>
<accession>A0A7X1E3X9</accession>
<dbReference type="Proteomes" id="UP000525652">
    <property type="component" value="Unassembled WGS sequence"/>
</dbReference>
<name>A0A7X1E3X9_9BACT</name>
<keyword evidence="2" id="KW-1185">Reference proteome</keyword>
<proteinExistence type="predicted"/>
<sequence length="60" mass="6727">MDRGIARTLIADSVKALVFEAMRLLQISPILPPEADDFRDREDLEDKLVSTSGMCNGFEE</sequence>
<dbReference type="AlphaFoldDB" id="A0A7X1E3X9"/>
<evidence type="ECO:0000313" key="2">
    <source>
        <dbReference type="Proteomes" id="UP000525652"/>
    </source>
</evidence>
<organism evidence="1 2">
    <name type="scientific">Puniceicoccus vermicola</name>
    <dbReference type="NCBI Taxonomy" id="388746"/>
    <lineage>
        <taxon>Bacteria</taxon>
        <taxon>Pseudomonadati</taxon>
        <taxon>Verrucomicrobiota</taxon>
        <taxon>Opitutia</taxon>
        <taxon>Puniceicoccales</taxon>
        <taxon>Puniceicoccaceae</taxon>
        <taxon>Puniceicoccus</taxon>
    </lineage>
</organism>
<dbReference type="EMBL" id="JACHVA010000053">
    <property type="protein sequence ID" value="MBC2601444.1"/>
    <property type="molecule type" value="Genomic_DNA"/>
</dbReference>
<comment type="caution">
    <text evidence="1">The sequence shown here is derived from an EMBL/GenBank/DDBJ whole genome shotgun (WGS) entry which is preliminary data.</text>
</comment>
<reference evidence="1 2" key="1">
    <citation type="submission" date="2020-07" db="EMBL/GenBank/DDBJ databases">
        <authorList>
            <person name="Feng X."/>
        </authorList>
    </citation>
    <scope>NUCLEOTIDE SEQUENCE [LARGE SCALE GENOMIC DNA]</scope>
    <source>
        <strain evidence="1 2">JCM14086</strain>
    </source>
</reference>
<gene>
    <name evidence="1" type="ORF">H5P30_06600</name>
</gene>
<dbReference type="RefSeq" id="WP_185692157.1">
    <property type="nucleotide sequence ID" value="NZ_JACHVA010000053.1"/>
</dbReference>